<feature type="region of interest" description="Disordered" evidence="1">
    <location>
        <begin position="57"/>
        <end position="102"/>
    </location>
</feature>
<sequence>MAFKIEYLKKDVLTELVIDANMARNEGTKTVFYKDGSVARMINTEDIQDLYVISDEEAGFVKDPEPAEEPPVEDTPTEEPPVEDTTTEEPPVESTPEDKAAV</sequence>
<dbReference type="EMBL" id="LR881109">
    <property type="protein sequence ID" value="CAD5239864.1"/>
    <property type="molecule type" value="Genomic_DNA"/>
</dbReference>
<accession>A0A7R8MPQ4</accession>
<keyword evidence="3" id="KW-1185">Reference proteome</keyword>
<organism evidence="2 3">
    <name type="scientific">Klebsiella phage vB_KppS-Anoxic</name>
    <dbReference type="NCBI Taxonomy" id="2762829"/>
    <lineage>
        <taxon>Viruses</taxon>
        <taxon>Duplodnaviria</taxon>
        <taxon>Heunggongvirae</taxon>
        <taxon>Uroviricota</taxon>
        <taxon>Caudoviricetes</taxon>
        <taxon>Demerecviridae</taxon>
        <taxon>Sugarlandvirus</taxon>
        <taxon>Sugarlandvirus anoxic</taxon>
    </lineage>
</organism>
<dbReference type="Proteomes" id="UP000596306">
    <property type="component" value="Chromosome"/>
</dbReference>
<protein>
    <submittedName>
        <fullName evidence="2">Uncharacterized protein</fullName>
    </submittedName>
</protein>
<proteinExistence type="predicted"/>
<evidence type="ECO:0000313" key="3">
    <source>
        <dbReference type="Proteomes" id="UP000596306"/>
    </source>
</evidence>
<name>A0A7R8MPQ4_9CAUD</name>
<evidence type="ECO:0000256" key="1">
    <source>
        <dbReference type="SAM" id="MobiDB-lite"/>
    </source>
</evidence>
<gene>
    <name evidence="2" type="ORF">NHPMDKGM_00085</name>
</gene>
<feature type="compositionally biased region" description="Acidic residues" evidence="1">
    <location>
        <begin position="66"/>
        <end position="91"/>
    </location>
</feature>
<reference evidence="2 3" key="1">
    <citation type="submission" date="2020-09" db="EMBL/GenBank/DDBJ databases">
        <authorList>
            <person name="Jameson E."/>
        </authorList>
    </citation>
    <scope>NUCLEOTIDE SEQUENCE [LARGE SCALE GENOMIC DNA]</scope>
</reference>
<evidence type="ECO:0000313" key="2">
    <source>
        <dbReference type="EMBL" id="CAD5239864.1"/>
    </source>
</evidence>